<accession>A0ABD3VWS6</accession>
<proteinExistence type="predicted"/>
<organism evidence="1 2">
    <name type="scientific">Sinanodonta woodiana</name>
    <name type="common">Chinese pond mussel</name>
    <name type="synonym">Anodonta woodiana</name>
    <dbReference type="NCBI Taxonomy" id="1069815"/>
    <lineage>
        <taxon>Eukaryota</taxon>
        <taxon>Metazoa</taxon>
        <taxon>Spiralia</taxon>
        <taxon>Lophotrochozoa</taxon>
        <taxon>Mollusca</taxon>
        <taxon>Bivalvia</taxon>
        <taxon>Autobranchia</taxon>
        <taxon>Heteroconchia</taxon>
        <taxon>Palaeoheterodonta</taxon>
        <taxon>Unionida</taxon>
        <taxon>Unionoidea</taxon>
        <taxon>Unionidae</taxon>
        <taxon>Unioninae</taxon>
        <taxon>Sinanodonta</taxon>
    </lineage>
</organism>
<evidence type="ECO:0000313" key="1">
    <source>
        <dbReference type="EMBL" id="KAL3865473.1"/>
    </source>
</evidence>
<sequence>MLPNIIFYDSGCYRSKGSPIEIIDHNFHAWGINEGDFPREKRIRYYENADMLTWIKNNYTDPVNVWLFSSDGDKYDQFVTAQGEIYRTESLQNSMEEFARRYINDETAIKNSTSFTKSSIAAQFARERNSWKPTRKRFVDDVKASCVEYGHGGLWNTKYDFNDMMSVDMIACYPGSFLGGGECNEYYIKFGLPTHKMVRRAINGPLPDYTLTGFAKVESFKFADGLHTIKYVWIGKHLYEKQWCPTVLLRYMLDKHILTDLIISEVIFSCDKQTDVWLPTPEEFPGYEDEFLHSAKTSECKAFGRIIIGKFTQGAGDICVNENEDEPKEVRRRKTAKLILDPGELKFVIDDAVSKGIFARQTKVELSGEPFGTIVEYFSDEMPQWTHLRSYMLAYVTINLHSMVNRFPDIAGRVATDSLYYDKKYHNRVKEYLSDGETWGSWRVKNELLHIYRESADVGDKPTWKVKDGNDLVKSIAPSIHDPISHQLVYLDGPGGCGKTTRVCELFRGSDLIVLTPTHRLARDFHEKKIPASTYHSFFRYRGDDWTPERMGTKKIPDVVI</sequence>
<dbReference type="SUPFAM" id="SSF52540">
    <property type="entry name" value="P-loop containing nucleoside triphosphate hydrolases"/>
    <property type="match status" value="1"/>
</dbReference>
<dbReference type="AlphaFoldDB" id="A0ABD3VWS6"/>
<name>A0ABD3VWS6_SINWO</name>
<keyword evidence="2" id="KW-1185">Reference proteome</keyword>
<gene>
    <name evidence="1" type="ORF">ACJMK2_042860</name>
</gene>
<protein>
    <submittedName>
        <fullName evidence="1">Uncharacterized protein</fullName>
    </submittedName>
</protein>
<dbReference type="Gene3D" id="3.40.50.300">
    <property type="entry name" value="P-loop containing nucleotide triphosphate hydrolases"/>
    <property type="match status" value="1"/>
</dbReference>
<comment type="caution">
    <text evidence="1">The sequence shown here is derived from an EMBL/GenBank/DDBJ whole genome shotgun (WGS) entry which is preliminary data.</text>
</comment>
<evidence type="ECO:0000313" key="2">
    <source>
        <dbReference type="Proteomes" id="UP001634394"/>
    </source>
</evidence>
<reference evidence="1 2" key="1">
    <citation type="submission" date="2024-11" db="EMBL/GenBank/DDBJ databases">
        <title>Chromosome-level genome assembly of the freshwater bivalve Anodonta woodiana.</title>
        <authorList>
            <person name="Chen X."/>
        </authorList>
    </citation>
    <scope>NUCLEOTIDE SEQUENCE [LARGE SCALE GENOMIC DNA]</scope>
    <source>
        <strain evidence="1">MN2024</strain>
        <tissue evidence="1">Gills</tissue>
    </source>
</reference>
<dbReference type="EMBL" id="JBJQND010000009">
    <property type="protein sequence ID" value="KAL3865473.1"/>
    <property type="molecule type" value="Genomic_DNA"/>
</dbReference>
<dbReference type="InterPro" id="IPR027417">
    <property type="entry name" value="P-loop_NTPase"/>
</dbReference>
<dbReference type="Proteomes" id="UP001634394">
    <property type="component" value="Unassembled WGS sequence"/>
</dbReference>